<dbReference type="AlphaFoldDB" id="A0A8D8SA05"/>
<keyword evidence="1" id="KW-0175">Coiled coil</keyword>
<reference evidence="2" key="1">
    <citation type="submission" date="2021-05" db="EMBL/GenBank/DDBJ databases">
        <authorList>
            <person name="Alioto T."/>
            <person name="Alioto T."/>
            <person name="Gomez Garrido J."/>
        </authorList>
    </citation>
    <scope>NUCLEOTIDE SEQUENCE</scope>
</reference>
<organism evidence="2">
    <name type="scientific">Cacopsylla melanoneura</name>
    <dbReference type="NCBI Taxonomy" id="428564"/>
    <lineage>
        <taxon>Eukaryota</taxon>
        <taxon>Metazoa</taxon>
        <taxon>Ecdysozoa</taxon>
        <taxon>Arthropoda</taxon>
        <taxon>Hexapoda</taxon>
        <taxon>Insecta</taxon>
        <taxon>Pterygota</taxon>
        <taxon>Neoptera</taxon>
        <taxon>Paraneoptera</taxon>
        <taxon>Hemiptera</taxon>
        <taxon>Sternorrhyncha</taxon>
        <taxon>Psylloidea</taxon>
        <taxon>Psyllidae</taxon>
        <taxon>Psyllinae</taxon>
        <taxon>Cacopsylla</taxon>
    </lineage>
</organism>
<protein>
    <submittedName>
        <fullName evidence="2">Uncharacterized protein</fullName>
    </submittedName>
</protein>
<accession>A0A8D8SA05</accession>
<name>A0A8D8SA05_9HEMI</name>
<sequence length="136" mass="16355">MVVSVRDLTLLEKDMLENEATRLEKDLTRPEKELILERDPMPLWREHILPLERDNLRNMPVREATVTGREKDAIVTDRERDVGRVREKEREFGEKIQEIRSDVRRVEIERGRGRWRERERKSEIVGGIGRERKRES</sequence>
<feature type="coiled-coil region" evidence="1">
    <location>
        <begin position="6"/>
        <end position="33"/>
    </location>
</feature>
<proteinExistence type="predicted"/>
<evidence type="ECO:0000256" key="1">
    <source>
        <dbReference type="SAM" id="Coils"/>
    </source>
</evidence>
<dbReference type="EMBL" id="HBUF01212444">
    <property type="protein sequence ID" value="CAG6665979.1"/>
    <property type="molecule type" value="Transcribed_RNA"/>
</dbReference>
<evidence type="ECO:0000313" key="2">
    <source>
        <dbReference type="EMBL" id="CAG6665979.1"/>
    </source>
</evidence>